<feature type="transmembrane region" description="Helical" evidence="1">
    <location>
        <begin position="83"/>
        <end position="106"/>
    </location>
</feature>
<dbReference type="EMBL" id="JAYWLC010000002">
    <property type="protein sequence ID" value="MER5170772.1"/>
    <property type="molecule type" value="Genomic_DNA"/>
</dbReference>
<feature type="transmembrane region" description="Helical" evidence="1">
    <location>
        <begin position="118"/>
        <end position="141"/>
    </location>
</feature>
<keyword evidence="1" id="KW-0472">Membrane</keyword>
<comment type="caution">
    <text evidence="2">The sequence shown here is derived from an EMBL/GenBank/DDBJ whole genome shotgun (WGS) entry which is preliminary data.</text>
</comment>
<accession>A0ABV1SCX7</accession>
<feature type="transmembrane region" description="Helical" evidence="1">
    <location>
        <begin position="171"/>
        <end position="191"/>
    </location>
</feature>
<evidence type="ECO:0000313" key="2">
    <source>
        <dbReference type="EMBL" id="MER5170772.1"/>
    </source>
</evidence>
<evidence type="ECO:0008006" key="4">
    <source>
        <dbReference type="Google" id="ProtNLM"/>
    </source>
</evidence>
<name>A0ABV1SCX7_9RHOB</name>
<protein>
    <recommendedName>
        <fullName evidence="4">DUF2157 domain-containing protein</fullName>
    </recommendedName>
</protein>
<reference evidence="2 3" key="1">
    <citation type="submission" date="2024-06" db="EMBL/GenBank/DDBJ databases">
        <title>Thioclava kandeliae sp. nov. from a rhizosphere soil sample of Kandelia candel in a mangrove.</title>
        <authorList>
            <person name="Mu T."/>
        </authorList>
    </citation>
    <scope>NUCLEOTIDE SEQUENCE [LARGE SCALE GENOMIC DNA]</scope>
    <source>
        <strain evidence="2 3">CPCC 100088</strain>
    </source>
</reference>
<keyword evidence="1" id="KW-1133">Transmembrane helix</keyword>
<sequence length="369" mass="39626">MADLSWADLRAAVAAGHLSEAQAASVQALAAARASHRAAEDEPFELFRGFAEIFVTVGLGILIAGAFGLTLTAGVLLPDPQTVFTTGVVMIYSLWAVVTWGLAEYFTRKRRMVLPSILLVLTYGASVLPLAIWCLGHVFSLQSSPKAVVLTLSVVMAGALAAWYRRFRLPFTMVLIALCGLAGCFVLFGSTEDLFTAPFTAFDETMDLRNSTLALGTLIFGLAAFAGGMWFDMRDPHRLGRASASGFWLHLCAAPALVNTVAMTFIGMGPGLGYALLALSLVAIALLALIIDRRSFLTVGIGYLIFLVSWLTDAETPTDNWFEVSATVLFFTGIVLTALGAWWTGLRVALMRALPEFPGKSALPPYKTE</sequence>
<organism evidence="2 3">
    <name type="scientific">Thioclava kandeliae</name>
    <dbReference type="NCBI Taxonomy" id="3070818"/>
    <lineage>
        <taxon>Bacteria</taxon>
        <taxon>Pseudomonadati</taxon>
        <taxon>Pseudomonadota</taxon>
        <taxon>Alphaproteobacteria</taxon>
        <taxon>Rhodobacterales</taxon>
        <taxon>Paracoccaceae</taxon>
        <taxon>Thioclava</taxon>
    </lineage>
</organism>
<feature type="transmembrane region" description="Helical" evidence="1">
    <location>
        <begin position="211"/>
        <end position="231"/>
    </location>
</feature>
<dbReference type="RefSeq" id="WP_350934808.1">
    <property type="nucleotide sequence ID" value="NZ_JAYWLC010000002.1"/>
</dbReference>
<evidence type="ECO:0000256" key="1">
    <source>
        <dbReference type="SAM" id="Phobius"/>
    </source>
</evidence>
<feature type="transmembrane region" description="Helical" evidence="1">
    <location>
        <begin position="296"/>
        <end position="312"/>
    </location>
</feature>
<dbReference type="Proteomes" id="UP001438953">
    <property type="component" value="Unassembled WGS sequence"/>
</dbReference>
<keyword evidence="3" id="KW-1185">Reference proteome</keyword>
<feature type="transmembrane region" description="Helical" evidence="1">
    <location>
        <begin position="147"/>
        <end position="164"/>
    </location>
</feature>
<evidence type="ECO:0000313" key="3">
    <source>
        <dbReference type="Proteomes" id="UP001438953"/>
    </source>
</evidence>
<feature type="transmembrane region" description="Helical" evidence="1">
    <location>
        <begin position="324"/>
        <end position="343"/>
    </location>
</feature>
<feature type="transmembrane region" description="Helical" evidence="1">
    <location>
        <begin position="243"/>
        <end position="266"/>
    </location>
</feature>
<keyword evidence="1" id="KW-0812">Transmembrane</keyword>
<feature type="transmembrane region" description="Helical" evidence="1">
    <location>
        <begin position="272"/>
        <end position="291"/>
    </location>
</feature>
<gene>
    <name evidence="2" type="ORF">VSX56_03205</name>
</gene>
<proteinExistence type="predicted"/>
<feature type="transmembrane region" description="Helical" evidence="1">
    <location>
        <begin position="53"/>
        <end position="77"/>
    </location>
</feature>